<feature type="transmembrane region" description="Helical" evidence="1">
    <location>
        <begin position="152"/>
        <end position="170"/>
    </location>
</feature>
<gene>
    <name evidence="3" type="ORF">MPL1_11733</name>
</gene>
<evidence type="ECO:0000313" key="4">
    <source>
        <dbReference type="Proteomes" id="UP000012019"/>
    </source>
</evidence>
<dbReference type="Gene3D" id="3.30.110.200">
    <property type="match status" value="1"/>
</dbReference>
<dbReference type="InterPro" id="IPR042461">
    <property type="entry name" value="LapD_MoxY_peri_C"/>
</dbReference>
<feature type="transmembrane region" description="Helical" evidence="1">
    <location>
        <begin position="6"/>
        <end position="25"/>
    </location>
</feature>
<feature type="domain" description="LapD/MoxY periplasmic" evidence="2">
    <location>
        <begin position="23"/>
        <end position="146"/>
    </location>
</feature>
<keyword evidence="1" id="KW-0812">Transmembrane</keyword>
<keyword evidence="1" id="KW-0472">Membrane</keyword>
<dbReference type="Proteomes" id="UP000012019">
    <property type="component" value="Unassembled WGS sequence"/>
</dbReference>
<evidence type="ECO:0000313" key="3">
    <source>
        <dbReference type="EMBL" id="EMR12148.1"/>
    </source>
</evidence>
<dbReference type="Gene3D" id="6.20.270.20">
    <property type="entry name" value="LapD/MoxY periplasmic domain"/>
    <property type="match status" value="1"/>
</dbReference>
<reference evidence="3 4" key="1">
    <citation type="journal article" date="2013" name="Genome Announc.">
        <title>Draft Genome Sequence of Methylophaga lonarensis MPLT, a Haloalkaliphilic (Non-Methane-Utilizing) Methylotroph.</title>
        <authorList>
            <person name="Shetty S.A."/>
            <person name="Marathe N.P."/>
            <person name="Munot H."/>
            <person name="Antony C.P."/>
            <person name="Dhotre D.P."/>
            <person name="Murrell J.C."/>
            <person name="Shouche Y.S."/>
        </authorList>
    </citation>
    <scope>NUCLEOTIDE SEQUENCE [LARGE SCALE GENOMIC DNA]</scope>
    <source>
        <strain evidence="3 4">MPL</strain>
    </source>
</reference>
<protein>
    <recommendedName>
        <fullName evidence="2">LapD/MoxY periplasmic domain-containing protein</fullName>
    </recommendedName>
</protein>
<evidence type="ECO:0000256" key="1">
    <source>
        <dbReference type="SAM" id="Phobius"/>
    </source>
</evidence>
<evidence type="ECO:0000259" key="2">
    <source>
        <dbReference type="Pfam" id="PF16448"/>
    </source>
</evidence>
<keyword evidence="4" id="KW-1185">Reference proteome</keyword>
<dbReference type="STRING" id="1286106.MPL1_11733"/>
<comment type="caution">
    <text evidence="3">The sequence shown here is derived from an EMBL/GenBank/DDBJ whole genome shotgun (WGS) entry which is preliminary data.</text>
</comment>
<organism evidence="3 4">
    <name type="scientific">Methylophaga lonarensis MPL</name>
    <dbReference type="NCBI Taxonomy" id="1286106"/>
    <lineage>
        <taxon>Bacteria</taxon>
        <taxon>Pseudomonadati</taxon>
        <taxon>Pseudomonadota</taxon>
        <taxon>Gammaproteobacteria</taxon>
        <taxon>Thiotrichales</taxon>
        <taxon>Piscirickettsiaceae</taxon>
        <taxon>Methylophaga</taxon>
    </lineage>
</organism>
<keyword evidence="1" id="KW-1133">Transmembrane helix</keyword>
<dbReference type="EMBL" id="APHR01000069">
    <property type="protein sequence ID" value="EMR12148.1"/>
    <property type="molecule type" value="Genomic_DNA"/>
</dbReference>
<dbReference type="AlphaFoldDB" id="M7NTP6"/>
<accession>M7NTP6</accession>
<dbReference type="Pfam" id="PF16448">
    <property type="entry name" value="LapD_MoxY_N"/>
    <property type="match status" value="1"/>
</dbReference>
<dbReference type="InterPro" id="IPR032244">
    <property type="entry name" value="LapD_MoxY_N"/>
</dbReference>
<dbReference type="eggNOG" id="COG5001">
    <property type="taxonomic scope" value="Bacteria"/>
</dbReference>
<feature type="non-terminal residue" evidence="3">
    <location>
        <position position="171"/>
    </location>
</feature>
<dbReference type="RefSeq" id="WP_009727301.1">
    <property type="nucleotide sequence ID" value="NZ_APHR01000069.1"/>
</dbReference>
<proteinExistence type="predicted"/>
<sequence>MSLSKQLLVLISLIFFIVFSVNFLLSVNNIRSYLEGESQIHVQDTATSLGLSMSPHMADENDPILRTMMSAIFDMGYYREMRLLNVDGDELVRLTNTERLQGVPDWLIQWLPMETATAETELSSGWNIAGTLYVTSNPGYGYLKLYQQIKSTLTYSLVIFALTVLLLYLVL</sequence>
<name>M7NTP6_9GAMM</name>